<keyword evidence="3" id="KW-1185">Reference proteome</keyword>
<organism evidence="2 3">
    <name type="scientific">Pseudovirgaria hyperparasitica</name>
    <dbReference type="NCBI Taxonomy" id="470096"/>
    <lineage>
        <taxon>Eukaryota</taxon>
        <taxon>Fungi</taxon>
        <taxon>Dikarya</taxon>
        <taxon>Ascomycota</taxon>
        <taxon>Pezizomycotina</taxon>
        <taxon>Dothideomycetes</taxon>
        <taxon>Dothideomycetes incertae sedis</taxon>
        <taxon>Acrospermales</taxon>
        <taxon>Acrospermaceae</taxon>
        <taxon>Pseudovirgaria</taxon>
    </lineage>
</organism>
<dbReference type="AlphaFoldDB" id="A0A6A6VZA9"/>
<dbReference type="Proteomes" id="UP000799437">
    <property type="component" value="Unassembled WGS sequence"/>
</dbReference>
<reference evidence="2" key="1">
    <citation type="journal article" date="2020" name="Stud. Mycol.">
        <title>101 Dothideomycetes genomes: a test case for predicting lifestyles and emergence of pathogens.</title>
        <authorList>
            <person name="Haridas S."/>
            <person name="Albert R."/>
            <person name="Binder M."/>
            <person name="Bloem J."/>
            <person name="Labutti K."/>
            <person name="Salamov A."/>
            <person name="Andreopoulos B."/>
            <person name="Baker S."/>
            <person name="Barry K."/>
            <person name="Bills G."/>
            <person name="Bluhm B."/>
            <person name="Cannon C."/>
            <person name="Castanera R."/>
            <person name="Culley D."/>
            <person name="Daum C."/>
            <person name="Ezra D."/>
            <person name="Gonzalez J."/>
            <person name="Henrissat B."/>
            <person name="Kuo A."/>
            <person name="Liang C."/>
            <person name="Lipzen A."/>
            <person name="Lutzoni F."/>
            <person name="Magnuson J."/>
            <person name="Mondo S."/>
            <person name="Nolan M."/>
            <person name="Ohm R."/>
            <person name="Pangilinan J."/>
            <person name="Park H.-J."/>
            <person name="Ramirez L."/>
            <person name="Alfaro M."/>
            <person name="Sun H."/>
            <person name="Tritt A."/>
            <person name="Yoshinaga Y."/>
            <person name="Zwiers L.-H."/>
            <person name="Turgeon B."/>
            <person name="Goodwin S."/>
            <person name="Spatafora J."/>
            <person name="Crous P."/>
            <person name="Grigoriev I."/>
        </authorList>
    </citation>
    <scope>NUCLEOTIDE SEQUENCE</scope>
    <source>
        <strain evidence="2">CBS 121739</strain>
    </source>
</reference>
<sequence>MNSTASIPKKRRVGRPSKPLSECKSRLPKTSKTHASVPREEKLNVILYILDNRNWVHDFRPHVRIREGQERVGAWRPPNNLEVSQAFHGRYSPTTIGDWWKKRELLNESRPRSRRLAKGTKLPEKMMSTTERESTGTAPPDTAAVNQEKQAAVSPVPSLSIANRFVVYTAAAMPATMNPS</sequence>
<accession>A0A6A6VZA9</accession>
<proteinExistence type="predicted"/>
<evidence type="ECO:0000313" key="2">
    <source>
        <dbReference type="EMBL" id="KAF2754151.1"/>
    </source>
</evidence>
<dbReference type="GeneID" id="54488591"/>
<evidence type="ECO:0000256" key="1">
    <source>
        <dbReference type="SAM" id="MobiDB-lite"/>
    </source>
</evidence>
<feature type="region of interest" description="Disordered" evidence="1">
    <location>
        <begin position="1"/>
        <end position="36"/>
    </location>
</feature>
<dbReference type="EMBL" id="ML996581">
    <property type="protein sequence ID" value="KAF2754151.1"/>
    <property type="molecule type" value="Genomic_DNA"/>
</dbReference>
<protein>
    <submittedName>
        <fullName evidence="2">Uncharacterized protein</fullName>
    </submittedName>
</protein>
<feature type="region of interest" description="Disordered" evidence="1">
    <location>
        <begin position="110"/>
        <end position="155"/>
    </location>
</feature>
<name>A0A6A6VZA9_9PEZI</name>
<evidence type="ECO:0000313" key="3">
    <source>
        <dbReference type="Proteomes" id="UP000799437"/>
    </source>
</evidence>
<gene>
    <name evidence="2" type="ORF">EJ05DRAFT_504261</name>
</gene>
<dbReference type="RefSeq" id="XP_033596602.1">
    <property type="nucleotide sequence ID" value="XM_033747537.1"/>
</dbReference>